<accession>A0AA87YWW6</accession>
<evidence type="ECO:0000313" key="1">
    <source>
        <dbReference type="EMBL" id="GMN23852.1"/>
    </source>
</evidence>
<sequence>MALQDEKKVRWRASRLCRTDPLVGRVGLWFELEMDWPPQPLHSCAPGTYTYVKGPISKVNNLSAMDDTRWKGVPGQTKVECCSVLTGSSSVSDTANKVGLDYGLSWKWTGRPNHSIVACPVSNLREVCDARWWSVAGRTVKCGNKCRYAFRYFIYDDMDPDQVDEDRDVAASFYESHPLIFDGRRQTVSVTAWLYDMELIFRICHIEARLQVSLASRCFATDARLWWMTLGERAMPYRTWAHFRTLEAMLPHIPPELHSPQLQALVILRNGLPPQIRQYVPMPTPDMTMGHMIDHILDVEIVDHAMQADAYVVKPQVPVDDAGIGEPMFEVGPV</sequence>
<proteinExistence type="predicted"/>
<gene>
    <name evidence="1" type="ORF">TIFTF001_040504</name>
</gene>
<evidence type="ECO:0000313" key="2">
    <source>
        <dbReference type="Proteomes" id="UP001187192"/>
    </source>
</evidence>
<organism evidence="1 2">
    <name type="scientific">Ficus carica</name>
    <name type="common">Common fig</name>
    <dbReference type="NCBI Taxonomy" id="3494"/>
    <lineage>
        <taxon>Eukaryota</taxon>
        <taxon>Viridiplantae</taxon>
        <taxon>Streptophyta</taxon>
        <taxon>Embryophyta</taxon>
        <taxon>Tracheophyta</taxon>
        <taxon>Spermatophyta</taxon>
        <taxon>Magnoliopsida</taxon>
        <taxon>eudicotyledons</taxon>
        <taxon>Gunneridae</taxon>
        <taxon>Pentapetalae</taxon>
        <taxon>rosids</taxon>
        <taxon>fabids</taxon>
        <taxon>Rosales</taxon>
        <taxon>Moraceae</taxon>
        <taxon>Ficeae</taxon>
        <taxon>Ficus</taxon>
    </lineage>
</organism>
<dbReference type="Proteomes" id="UP001187192">
    <property type="component" value="Unassembled WGS sequence"/>
</dbReference>
<dbReference type="EMBL" id="BTGU01001475">
    <property type="protein sequence ID" value="GMN23852.1"/>
    <property type="molecule type" value="Genomic_DNA"/>
</dbReference>
<keyword evidence="2" id="KW-1185">Reference proteome</keyword>
<protein>
    <submittedName>
        <fullName evidence="1">Uncharacterized protein</fullName>
    </submittedName>
</protein>
<comment type="caution">
    <text evidence="1">The sequence shown here is derived from an EMBL/GenBank/DDBJ whole genome shotgun (WGS) entry which is preliminary data.</text>
</comment>
<dbReference type="AlphaFoldDB" id="A0AA87YWW6"/>
<reference evidence="1" key="1">
    <citation type="submission" date="2023-07" db="EMBL/GenBank/DDBJ databases">
        <title>draft genome sequence of fig (Ficus carica).</title>
        <authorList>
            <person name="Takahashi T."/>
            <person name="Nishimura K."/>
        </authorList>
    </citation>
    <scope>NUCLEOTIDE SEQUENCE</scope>
</reference>
<name>A0AA87YWW6_FICCA</name>